<organism evidence="9 10">
    <name type="scientific">Ditylenchus dipsaci</name>
    <dbReference type="NCBI Taxonomy" id="166011"/>
    <lineage>
        <taxon>Eukaryota</taxon>
        <taxon>Metazoa</taxon>
        <taxon>Ecdysozoa</taxon>
        <taxon>Nematoda</taxon>
        <taxon>Chromadorea</taxon>
        <taxon>Rhabditida</taxon>
        <taxon>Tylenchina</taxon>
        <taxon>Tylenchomorpha</taxon>
        <taxon>Sphaerularioidea</taxon>
        <taxon>Anguinidae</taxon>
        <taxon>Anguininae</taxon>
        <taxon>Ditylenchus</taxon>
    </lineage>
</organism>
<dbReference type="Pfam" id="PF17217">
    <property type="entry name" value="UPA"/>
    <property type="match status" value="1"/>
</dbReference>
<comment type="function">
    <text evidence="6">Receptor for netrin required for axon guidance. Mediates axon repulsion of neuronal growth cones in the developing nervous system upon ligand binding.</text>
</comment>
<dbReference type="InterPro" id="IPR033772">
    <property type="entry name" value="UPA"/>
</dbReference>
<feature type="compositionally biased region" description="Low complexity" evidence="7">
    <location>
        <begin position="55"/>
        <end position="64"/>
    </location>
</feature>
<evidence type="ECO:0000256" key="1">
    <source>
        <dbReference type="ARBA" id="ARBA00004167"/>
    </source>
</evidence>
<keyword evidence="9" id="KW-1185">Reference proteome</keyword>
<evidence type="ECO:0000313" key="9">
    <source>
        <dbReference type="Proteomes" id="UP000887574"/>
    </source>
</evidence>
<dbReference type="PROSITE" id="PS50017">
    <property type="entry name" value="DEATH_DOMAIN"/>
    <property type="match status" value="1"/>
</dbReference>
<comment type="subcellular location">
    <subcellularLocation>
        <location evidence="6">Cell membrane</location>
        <topology evidence="6">Single-pass type I membrane protein</topology>
    </subcellularLocation>
    <subcellularLocation>
        <location evidence="1">Membrane</location>
        <topology evidence="1">Single-pass membrane protein</topology>
    </subcellularLocation>
</comment>
<evidence type="ECO:0000256" key="6">
    <source>
        <dbReference type="RuleBase" id="RU367033"/>
    </source>
</evidence>
<feature type="compositionally biased region" description="Polar residues" evidence="7">
    <location>
        <begin position="25"/>
        <end position="38"/>
    </location>
</feature>
<dbReference type="Proteomes" id="UP000887574">
    <property type="component" value="Unplaced"/>
</dbReference>
<dbReference type="Gene3D" id="1.10.533.10">
    <property type="entry name" value="Death Domain, Fas"/>
    <property type="match status" value="1"/>
</dbReference>
<evidence type="ECO:0000256" key="5">
    <source>
        <dbReference type="ARBA" id="ARBA00023136"/>
    </source>
</evidence>
<proteinExistence type="inferred from homology"/>
<keyword evidence="5" id="KW-0472">Membrane</keyword>
<dbReference type="Pfam" id="PF00791">
    <property type="entry name" value="ZU5"/>
    <property type="match status" value="1"/>
</dbReference>
<dbReference type="Pfam" id="PF00531">
    <property type="entry name" value="Death"/>
    <property type="match status" value="1"/>
</dbReference>
<keyword evidence="3" id="KW-0812">Transmembrane</keyword>
<evidence type="ECO:0000256" key="2">
    <source>
        <dbReference type="ARBA" id="ARBA00009844"/>
    </source>
</evidence>
<dbReference type="SUPFAM" id="SSF47986">
    <property type="entry name" value="DEATH domain"/>
    <property type="match status" value="1"/>
</dbReference>
<protein>
    <recommendedName>
        <fullName evidence="6">Netrin receptor UNC5</fullName>
    </recommendedName>
</protein>
<accession>A0A915DYU1</accession>
<feature type="domain" description="Death" evidence="8">
    <location>
        <begin position="554"/>
        <end position="620"/>
    </location>
</feature>
<evidence type="ECO:0000256" key="3">
    <source>
        <dbReference type="ARBA" id="ARBA00022692"/>
    </source>
</evidence>
<dbReference type="SMART" id="SM00218">
    <property type="entry name" value="ZU5"/>
    <property type="match status" value="1"/>
</dbReference>
<dbReference type="WBParaSite" id="jg24908">
    <property type="protein sequence ID" value="jg24908"/>
    <property type="gene ID" value="jg24908"/>
</dbReference>
<keyword evidence="4" id="KW-1133">Transmembrane helix</keyword>
<dbReference type="SMART" id="SM00005">
    <property type="entry name" value="DEATH"/>
    <property type="match status" value="1"/>
</dbReference>
<dbReference type="InterPro" id="IPR000488">
    <property type="entry name" value="Death_dom"/>
</dbReference>
<feature type="region of interest" description="Disordered" evidence="7">
    <location>
        <begin position="54"/>
        <end position="75"/>
    </location>
</feature>
<feature type="region of interest" description="Disordered" evidence="7">
    <location>
        <begin position="14"/>
        <end position="39"/>
    </location>
</feature>
<dbReference type="PANTHER" id="PTHR12582">
    <property type="entry name" value="NETRIN RECEPTOR UNC5"/>
    <property type="match status" value="1"/>
</dbReference>
<evidence type="ECO:0000313" key="10">
    <source>
        <dbReference type="WBParaSite" id="jg24908"/>
    </source>
</evidence>
<dbReference type="GO" id="GO:0008045">
    <property type="term" value="P:motor neuron axon guidance"/>
    <property type="evidence" value="ECO:0007669"/>
    <property type="project" value="TreeGrafter"/>
</dbReference>
<keyword evidence="6" id="KW-0393">Immunoglobulin domain</keyword>
<dbReference type="GO" id="GO:0005042">
    <property type="term" value="F:netrin receptor activity"/>
    <property type="evidence" value="ECO:0007669"/>
    <property type="project" value="UniProtKB-UniRule"/>
</dbReference>
<keyword evidence="6" id="KW-0675">Receptor</keyword>
<name>A0A915DYU1_9BILA</name>
<dbReference type="GO" id="GO:0005886">
    <property type="term" value="C:plasma membrane"/>
    <property type="evidence" value="ECO:0007669"/>
    <property type="project" value="UniProtKB-SubCell"/>
</dbReference>
<dbReference type="InterPro" id="IPR011029">
    <property type="entry name" value="DEATH-like_dom_sf"/>
</dbReference>
<dbReference type="InterPro" id="IPR037936">
    <property type="entry name" value="UNC5A-D"/>
</dbReference>
<dbReference type="AlphaFoldDB" id="A0A915DYU1"/>
<evidence type="ECO:0000256" key="4">
    <source>
        <dbReference type="ARBA" id="ARBA00022989"/>
    </source>
</evidence>
<keyword evidence="6" id="KW-0217">Developmental protein</keyword>
<evidence type="ECO:0000259" key="8">
    <source>
        <dbReference type="PROSITE" id="PS50017"/>
    </source>
</evidence>
<dbReference type="Gene3D" id="2.60.220.30">
    <property type="match status" value="1"/>
</dbReference>
<evidence type="ECO:0000256" key="7">
    <source>
        <dbReference type="SAM" id="MobiDB-lite"/>
    </source>
</evidence>
<dbReference type="InterPro" id="IPR000906">
    <property type="entry name" value="ZU5_dom"/>
</dbReference>
<sequence>MGCWGSSAIHHTTSYTNNNNSYTTRSGKSYGTNSNGYTANRRMAGSRTALIPEYSSSNASSGRRGAVGGGDELFSPENESNYATLYDSVLSANDSSEGLESGCSEKLADGGPSSLQTCTAELEEDEEFSGPGEGFCSNSTSNEPINLLLTEEEERQLQQQQHEQNAATIVAAQVDGECSRIELKRSGVALSIGEGTFSEQRTIFLAVSDNTTDRPALTDKETWLSSVIVCAPCSHQPQPARASPASKQQSIALKRKTPYDVQQLAVSGLRASPGRPTQPWEIVCRLGEENINTPVYVQLERQRCHLMTDHFGRFLLAGRPKRPNVAAQKRVHLAAYCSVVSQEISSIRVYCVPEMFIAVETVRQQEDEHRGVLLAEAEGFLMRPTGSLCCCLEDICEGYVLEQGSSQYLEIPDEHHQWCAQNGLHFSLNLKPVTTTTKSHEETDEEASPLLSGRIVIYQKGNPSERQILSFKLQRSELTTSRRRCSSSLSFPYPSLSQTNLSPLGEEMEEKHVSTQFQLSGNVKRMLSNLLDCNPLSASARPPSTINNPPNVGWTTLARKLGFDRYIQYFATHPSCSPTSLVLDLWEACVGDSERALLDLLQTLRVMGRADAVLVLEKYLAGGFGFDGPMPPPPSNSLNSLAANSNHAIKSLIQ</sequence>
<comment type="similarity">
    <text evidence="2 6">Belongs to the unc-5 family.</text>
</comment>
<dbReference type="PANTHER" id="PTHR12582:SF47">
    <property type="entry name" value="NETRIN RECEPTOR UNC-5"/>
    <property type="match status" value="1"/>
</dbReference>
<reference evidence="10" key="1">
    <citation type="submission" date="2022-11" db="UniProtKB">
        <authorList>
            <consortium name="WormBaseParasite"/>
        </authorList>
    </citation>
    <scope>IDENTIFICATION</scope>
</reference>
<feature type="compositionally biased region" description="Low complexity" evidence="7">
    <location>
        <begin position="14"/>
        <end position="24"/>
    </location>
</feature>